<dbReference type="InterPro" id="IPR023365">
    <property type="entry name" value="Sortase_dom-sf"/>
</dbReference>
<dbReference type="GO" id="GO:0016787">
    <property type="term" value="F:hydrolase activity"/>
    <property type="evidence" value="ECO:0007669"/>
    <property type="project" value="UniProtKB-KW"/>
</dbReference>
<gene>
    <name evidence="5" type="ORF">F0U44_07675</name>
</gene>
<dbReference type="Pfam" id="PF04203">
    <property type="entry name" value="Sortase"/>
    <property type="match status" value="1"/>
</dbReference>
<dbReference type="CDD" id="cd05830">
    <property type="entry name" value="Sortase_E"/>
    <property type="match status" value="1"/>
</dbReference>
<dbReference type="Proteomes" id="UP000325003">
    <property type="component" value="Unassembled WGS sequence"/>
</dbReference>
<protein>
    <submittedName>
        <fullName evidence="5">Class E sortase</fullName>
    </submittedName>
</protein>
<dbReference type="InterPro" id="IPR042003">
    <property type="entry name" value="Sortase_E"/>
</dbReference>
<keyword evidence="4" id="KW-0812">Transmembrane</keyword>
<evidence type="ECO:0000256" key="1">
    <source>
        <dbReference type="ARBA" id="ARBA00022801"/>
    </source>
</evidence>
<feature type="compositionally biased region" description="Gly residues" evidence="3">
    <location>
        <begin position="86"/>
        <end position="97"/>
    </location>
</feature>
<dbReference type="AlphaFoldDB" id="A0A5B1LIL5"/>
<evidence type="ECO:0000313" key="5">
    <source>
        <dbReference type="EMBL" id="KAA1420286.1"/>
    </source>
</evidence>
<keyword evidence="4" id="KW-1133">Transmembrane helix</keyword>
<evidence type="ECO:0000256" key="3">
    <source>
        <dbReference type="SAM" id="MobiDB-lite"/>
    </source>
</evidence>
<dbReference type="Gene3D" id="2.40.260.10">
    <property type="entry name" value="Sortase"/>
    <property type="match status" value="1"/>
</dbReference>
<comment type="caution">
    <text evidence="5">The sequence shown here is derived from an EMBL/GenBank/DDBJ whole genome shotgun (WGS) entry which is preliminary data.</text>
</comment>
<dbReference type="SUPFAM" id="SSF63817">
    <property type="entry name" value="Sortase"/>
    <property type="match status" value="1"/>
</dbReference>
<evidence type="ECO:0000256" key="2">
    <source>
        <dbReference type="PIRSR" id="PIRSR605754-1"/>
    </source>
</evidence>
<sequence>MGRASTPSSSVRAARRQRGGKHRAARVGPTPGGRGWWPVPVAVVLIAVGLSTCGWLAWEYVGSTVVAHHRQRELVTDLHEQWRSSGGDGRPGVGDSDGSGDVVTGPWGTAFAIVRIPAFGPDYAVPVLRGTGDEQFATGFGQFPDSADPGERGNLVLGAHRITHGEPLRDLPDLDPGDEVIVETREATYVYELDSNSLEVSSSESWPVASPLAVPVGAADLAPVGPATITLITCASLFHTDERSVAFGHLAEVERSR</sequence>
<dbReference type="EMBL" id="VUJV01000002">
    <property type="protein sequence ID" value="KAA1420286.1"/>
    <property type="molecule type" value="Genomic_DNA"/>
</dbReference>
<evidence type="ECO:0000256" key="4">
    <source>
        <dbReference type="SAM" id="Phobius"/>
    </source>
</evidence>
<feature type="region of interest" description="Disordered" evidence="3">
    <location>
        <begin position="1"/>
        <end position="31"/>
    </location>
</feature>
<feature type="active site" description="Proton donor/acceptor" evidence="2">
    <location>
        <position position="160"/>
    </location>
</feature>
<feature type="region of interest" description="Disordered" evidence="3">
    <location>
        <begin position="80"/>
        <end position="101"/>
    </location>
</feature>
<reference evidence="5 6" key="2">
    <citation type="submission" date="2019-09" db="EMBL/GenBank/DDBJ databases">
        <authorList>
            <person name="Jin C."/>
        </authorList>
    </citation>
    <scope>NUCLEOTIDE SEQUENCE [LARGE SCALE GENOMIC DNA]</scope>
    <source>
        <strain evidence="5 6">BN130099</strain>
    </source>
</reference>
<name>A0A5B1LIL5_9ACTN</name>
<organism evidence="5 6">
    <name type="scientific">Nocardioides humilatus</name>
    <dbReference type="NCBI Taxonomy" id="2607660"/>
    <lineage>
        <taxon>Bacteria</taxon>
        <taxon>Bacillati</taxon>
        <taxon>Actinomycetota</taxon>
        <taxon>Actinomycetes</taxon>
        <taxon>Propionibacteriales</taxon>
        <taxon>Nocardioidaceae</taxon>
        <taxon>Nocardioides</taxon>
    </lineage>
</organism>
<proteinExistence type="predicted"/>
<feature type="compositionally biased region" description="Basic residues" evidence="3">
    <location>
        <begin position="13"/>
        <end position="25"/>
    </location>
</feature>
<keyword evidence="6" id="KW-1185">Reference proteome</keyword>
<dbReference type="InterPro" id="IPR005754">
    <property type="entry name" value="Sortase"/>
</dbReference>
<evidence type="ECO:0000313" key="6">
    <source>
        <dbReference type="Proteomes" id="UP000325003"/>
    </source>
</evidence>
<feature type="active site" description="Acyl-thioester intermediate" evidence="2">
    <location>
        <position position="234"/>
    </location>
</feature>
<feature type="transmembrane region" description="Helical" evidence="4">
    <location>
        <begin position="36"/>
        <end position="58"/>
    </location>
</feature>
<accession>A0A5B1LIL5</accession>
<feature type="compositionally biased region" description="Polar residues" evidence="3">
    <location>
        <begin position="1"/>
        <end position="11"/>
    </location>
</feature>
<keyword evidence="4" id="KW-0472">Membrane</keyword>
<keyword evidence="1" id="KW-0378">Hydrolase</keyword>
<reference evidence="5 6" key="1">
    <citation type="submission" date="2019-09" db="EMBL/GenBank/DDBJ databases">
        <title>Nocardioides panacisoli sp. nov., isolated from the soil of a ginseng field.</title>
        <authorList>
            <person name="Cho C."/>
        </authorList>
    </citation>
    <scope>NUCLEOTIDE SEQUENCE [LARGE SCALE GENOMIC DNA]</scope>
    <source>
        <strain evidence="5 6">BN130099</strain>
    </source>
</reference>